<feature type="repeat" description="WD" evidence="3">
    <location>
        <begin position="1101"/>
        <end position="1124"/>
    </location>
</feature>
<dbReference type="Gene3D" id="2.40.10.10">
    <property type="entry name" value="Trypsin-like serine proteases"/>
    <property type="match status" value="1"/>
</dbReference>
<keyword evidence="2" id="KW-0677">Repeat</keyword>
<dbReference type="Pfam" id="PF13365">
    <property type="entry name" value="Trypsin_2"/>
    <property type="match status" value="1"/>
</dbReference>
<dbReference type="InterPro" id="IPR001680">
    <property type="entry name" value="WD40_rpt"/>
</dbReference>
<name>A0ABP5K022_9ACTN</name>
<dbReference type="InterPro" id="IPR009003">
    <property type="entry name" value="Peptidase_S1_PA"/>
</dbReference>
<dbReference type="PROSITE" id="PS50082">
    <property type="entry name" value="WD_REPEATS_2"/>
    <property type="match status" value="2"/>
</dbReference>
<dbReference type="InterPro" id="IPR011047">
    <property type="entry name" value="Quinoprotein_ADH-like_sf"/>
</dbReference>
<dbReference type="SMART" id="SM00320">
    <property type="entry name" value="WD40"/>
    <property type="match status" value="8"/>
</dbReference>
<evidence type="ECO:0000313" key="5">
    <source>
        <dbReference type="Proteomes" id="UP001501020"/>
    </source>
</evidence>
<dbReference type="SUPFAM" id="SSF51004">
    <property type="entry name" value="C-terminal (heme d1) domain of cytochrome cd1-nitrite reductase"/>
    <property type="match status" value="1"/>
</dbReference>
<sequence>MWRGTAILISETHLLTCDHVATGDDLWVEFPLAEHNDERRIKVAHVERAPRYDLALLTLGEPARVPAAPLRHTAPDGLLDRAWSAFGFPIGEPHGNDAHGTVGGSVLGRGFVRLDAHPGSRNVLRKGFSGSGVWSPDYQAVVAVVVLEHEGDGKAITIHRAVSCFPDAGIERISSWSPADADGSARSAWSLPPDPNQALHWNPRARGVLIDSEPGHRFHGRRAALTRIADWMNSASPDYRVLVVTGAPGAGKSAVLGRIVTTADPSLHRRLPPDDTAVRARPGSVHCAVHAKGKTALEVAAEIARAASLPLPARIGDLPPALRDGLGTRSGPFCVVIDALDEASTPVQARAIVTELVLPLAQTCADAGVRMIVGTRKHDDAGDLLPLFGLAGLEVDLDAPRFFDAADLIAYVLATLELRGMERPGNPYADRPAGAALAARIAALAGRNFLVAGLVARSHGLYDQVPADPETVTFSDRVNNALDEFLRRVPPVEGVPAADILTALAFAQAPGLPVPLWCVAVRVLTGTTLSERQLERFARSSAANFLVRSADDTFQLFHQSLNDTLLEDRARITGRADDHRAMAAAFQDHGASVGWDNAPEYLLRSLSVHAAAGGVLDTLLDDVGFLLHADLERLLAVGDAARKRRDRIQLLRLTPDALGAGPAERLSAFGLTECMERSLGRDFSRAARSRRVPYRAAWAVSRVRTELGAYTEHTGPVHAVCTLREPGDRTLLVSASGSSHGRDAALRIWYPATSTTQHAITLTTEHVSAICELPGPEGRSLLAISTAANWGAQAGTLRIWDPETATTARTIALDHGFAEMCGVSRPGERPALATITKGRVSIWCPETGTTVRSLDHDEWVTALCAWTLPDGRVRLATAEHPSGPIRNSTVRIWDPETGTEVQTLRDPQGAASMCGWTRPDGRTLLATVNAQEEVRIWDLATAEIVRVITTSSWPKTITAFTGPEGETLLAVGGNDRTVRIWSPDMTARADADPGKVAAVCALDEPGTPPLLVTTDHYGAVRMWDLGTGSHMRTLADTGEWTSTPVASALPRAGAGTLLATADNGHSVTVWEPAAATPIRQLGHPARVRRAWAAPWPGGRTMLITDAEDRVVRIWDPDTGTVLHSLASESHYVLAACAVPAPGPPLIAVSYTDGSVLLWDTAERAVTRAFTDRAYVFTMCPVPLRDGRVLLATTGNDHVLRVRDPRRPDEPVVTMGHTGLLNALCTVPGPDGDPFLVTGGKNNTVQVWDLSGRKLMAIPVLREVLAMTAVPSGLAIGMDHGVLVVNLSMDA</sequence>
<dbReference type="Gene3D" id="3.40.50.300">
    <property type="entry name" value="P-loop containing nucleotide triphosphate hydrolases"/>
    <property type="match status" value="1"/>
</dbReference>
<dbReference type="InterPro" id="IPR011048">
    <property type="entry name" value="Haem_d1_sf"/>
</dbReference>
<comment type="caution">
    <text evidence="4">The sequence shown here is derived from an EMBL/GenBank/DDBJ whole genome shotgun (WGS) entry which is preliminary data.</text>
</comment>
<gene>
    <name evidence="4" type="ORF">GCM10009727_12160</name>
</gene>
<dbReference type="InterPro" id="IPR043504">
    <property type="entry name" value="Peptidase_S1_PA_chymotrypsin"/>
</dbReference>
<dbReference type="InterPro" id="IPR019775">
    <property type="entry name" value="WD40_repeat_CS"/>
</dbReference>
<dbReference type="InterPro" id="IPR015943">
    <property type="entry name" value="WD40/YVTN_repeat-like_dom_sf"/>
</dbReference>
<dbReference type="Gene3D" id="2.130.10.10">
    <property type="entry name" value="YVTN repeat-like/Quinoprotein amine dehydrogenase"/>
    <property type="match status" value="3"/>
</dbReference>
<evidence type="ECO:0000256" key="1">
    <source>
        <dbReference type="ARBA" id="ARBA00022574"/>
    </source>
</evidence>
<reference evidence="5" key="1">
    <citation type="journal article" date="2019" name="Int. J. Syst. Evol. Microbiol.">
        <title>The Global Catalogue of Microorganisms (GCM) 10K type strain sequencing project: providing services to taxonomists for standard genome sequencing and annotation.</title>
        <authorList>
            <consortium name="The Broad Institute Genomics Platform"/>
            <consortium name="The Broad Institute Genome Sequencing Center for Infectious Disease"/>
            <person name="Wu L."/>
            <person name="Ma J."/>
        </authorList>
    </citation>
    <scope>NUCLEOTIDE SEQUENCE [LARGE SCALE GENOMIC DNA]</scope>
    <source>
        <strain evidence="5">JCM 13850</strain>
    </source>
</reference>
<dbReference type="Pfam" id="PF00400">
    <property type="entry name" value="WD40"/>
    <property type="match status" value="2"/>
</dbReference>
<dbReference type="EMBL" id="BAAAMR010000007">
    <property type="protein sequence ID" value="GAA2124558.1"/>
    <property type="molecule type" value="Genomic_DNA"/>
</dbReference>
<dbReference type="Proteomes" id="UP001501020">
    <property type="component" value="Unassembled WGS sequence"/>
</dbReference>
<proteinExistence type="predicted"/>
<protein>
    <recommendedName>
        <fullName evidence="6">Trypsin-like serine protease</fullName>
    </recommendedName>
</protein>
<organism evidence="4 5">
    <name type="scientific">Actinomadura napierensis</name>
    <dbReference type="NCBI Taxonomy" id="267854"/>
    <lineage>
        <taxon>Bacteria</taxon>
        <taxon>Bacillati</taxon>
        <taxon>Actinomycetota</taxon>
        <taxon>Actinomycetes</taxon>
        <taxon>Streptosporangiales</taxon>
        <taxon>Thermomonosporaceae</taxon>
        <taxon>Actinomadura</taxon>
    </lineage>
</organism>
<accession>A0ABP5K022</accession>
<feature type="repeat" description="WD" evidence="3">
    <location>
        <begin position="1213"/>
        <end position="1257"/>
    </location>
</feature>
<dbReference type="PANTHER" id="PTHR19848">
    <property type="entry name" value="WD40 REPEAT PROTEIN"/>
    <property type="match status" value="1"/>
</dbReference>
<dbReference type="SUPFAM" id="SSF50998">
    <property type="entry name" value="Quinoprotein alcohol dehydrogenase-like"/>
    <property type="match status" value="1"/>
</dbReference>
<evidence type="ECO:0000313" key="4">
    <source>
        <dbReference type="EMBL" id="GAA2124558.1"/>
    </source>
</evidence>
<keyword evidence="1 3" id="KW-0853">WD repeat</keyword>
<dbReference type="PROSITE" id="PS00678">
    <property type="entry name" value="WD_REPEATS_1"/>
    <property type="match status" value="1"/>
</dbReference>
<keyword evidence="5" id="KW-1185">Reference proteome</keyword>
<evidence type="ECO:0008006" key="6">
    <source>
        <dbReference type="Google" id="ProtNLM"/>
    </source>
</evidence>
<evidence type="ECO:0000256" key="3">
    <source>
        <dbReference type="PROSITE-ProRule" id="PRU00221"/>
    </source>
</evidence>
<dbReference type="PANTHER" id="PTHR19848:SF8">
    <property type="entry name" value="F-BOX AND WD REPEAT DOMAIN CONTAINING 7"/>
    <property type="match status" value="1"/>
</dbReference>
<dbReference type="SUPFAM" id="SSF50494">
    <property type="entry name" value="Trypsin-like serine proteases"/>
    <property type="match status" value="1"/>
</dbReference>
<dbReference type="InterPro" id="IPR027417">
    <property type="entry name" value="P-loop_NTPase"/>
</dbReference>
<dbReference type="SUPFAM" id="SSF52540">
    <property type="entry name" value="P-loop containing nucleoside triphosphate hydrolases"/>
    <property type="match status" value="1"/>
</dbReference>
<evidence type="ECO:0000256" key="2">
    <source>
        <dbReference type="ARBA" id="ARBA00022737"/>
    </source>
</evidence>